<sequence length="534" mass="57973">MAEPPAADAPPTPPPVYDAPTPVDRDVWLACATPLSRIPAVGSQVYYFRHGYSEQCPVPPPASPLPNIFPCTVAAVRLFADPNTDEPYATISLVPGPHRDPSDASPHQDDAQHGFCYYAKQLTQSDANNGGGFSVPRSCADLVFPPLDFKADPPVQTLRMRDLVGAPWEFRHIYRGTPRRHLLTTGWTKFVNTKLLVAGDAVVFMRRPDGDLIAGVRRAPRYPAVSQGAAAGQRGRPHNARAQVPPQEVNDATQLAAAGRAFTVTYYPRQGAGEFVVRRKEVEDALLTNWKPGLQVRMKFLDAEERRSEWINGVIKAVDHDIWRMLEIDWDESSPVPLRNRHVNAWQVELVGCAPILKKLKFTETIVAPLWTGDVGIAAGPERQNLAMMQGSPVPAGMQGPRHIGLTDQLPSSSTTVFTTQLLFPQDRQVPLSSSGGSSEVVNPEEIGGSPPNNSVNMPPSESPEKVKSIQLFGTTITSPVQSATNGPSEEVNQVPDAAVVDGTANEDASSTNPLDLHLGTDDGPRQNDSREEA</sequence>
<keyword evidence="2" id="KW-1185">Reference proteome</keyword>
<accession>A0ACD5TNK2</accession>
<organism evidence="1 2">
    <name type="scientific">Avena sativa</name>
    <name type="common">Oat</name>
    <dbReference type="NCBI Taxonomy" id="4498"/>
    <lineage>
        <taxon>Eukaryota</taxon>
        <taxon>Viridiplantae</taxon>
        <taxon>Streptophyta</taxon>
        <taxon>Embryophyta</taxon>
        <taxon>Tracheophyta</taxon>
        <taxon>Spermatophyta</taxon>
        <taxon>Magnoliopsida</taxon>
        <taxon>Liliopsida</taxon>
        <taxon>Poales</taxon>
        <taxon>Poaceae</taxon>
        <taxon>BOP clade</taxon>
        <taxon>Pooideae</taxon>
        <taxon>Poodae</taxon>
        <taxon>Poeae</taxon>
        <taxon>Poeae Chloroplast Group 1 (Aveneae type)</taxon>
        <taxon>Aveninae</taxon>
        <taxon>Avena</taxon>
    </lineage>
</organism>
<proteinExistence type="predicted"/>
<reference evidence="1" key="2">
    <citation type="submission" date="2025-09" db="UniProtKB">
        <authorList>
            <consortium name="EnsemblPlants"/>
        </authorList>
    </citation>
    <scope>IDENTIFICATION</scope>
</reference>
<dbReference type="EnsemblPlants" id="AVESA.00010b.r2.1CG0091430.1">
    <property type="protein sequence ID" value="AVESA.00010b.r2.1CG0091430.1.CDS"/>
    <property type="gene ID" value="AVESA.00010b.r2.1CG0091430"/>
</dbReference>
<evidence type="ECO:0000313" key="1">
    <source>
        <dbReference type="EnsemblPlants" id="AVESA.00010b.r2.1CG0091430.1.CDS"/>
    </source>
</evidence>
<dbReference type="Proteomes" id="UP001732700">
    <property type="component" value="Chromosome 1C"/>
</dbReference>
<evidence type="ECO:0000313" key="2">
    <source>
        <dbReference type="Proteomes" id="UP001732700"/>
    </source>
</evidence>
<name>A0ACD5TNK2_AVESA</name>
<reference evidence="1" key="1">
    <citation type="submission" date="2021-05" db="EMBL/GenBank/DDBJ databases">
        <authorList>
            <person name="Scholz U."/>
            <person name="Mascher M."/>
            <person name="Fiebig A."/>
        </authorList>
    </citation>
    <scope>NUCLEOTIDE SEQUENCE [LARGE SCALE GENOMIC DNA]</scope>
</reference>
<protein>
    <submittedName>
        <fullName evidence="1">Uncharacterized protein</fullName>
    </submittedName>
</protein>